<name>A0ABQ9YHM0_9EUKA</name>
<keyword evidence="3" id="KW-0653">Protein transport</keyword>
<dbReference type="InterPro" id="IPR016024">
    <property type="entry name" value="ARM-type_fold"/>
</dbReference>
<dbReference type="Gene3D" id="1.25.10.10">
    <property type="entry name" value="Leucine-rich Repeat Variant"/>
    <property type="match status" value="1"/>
</dbReference>
<comment type="caution">
    <text evidence="4">The sequence shown here is derived from an EMBL/GenBank/DDBJ whole genome shotgun (WGS) entry which is preliminary data.</text>
</comment>
<dbReference type="EMBL" id="JARBJD010000007">
    <property type="protein sequence ID" value="KAK2963251.1"/>
    <property type="molecule type" value="Genomic_DNA"/>
</dbReference>
<dbReference type="SMART" id="SM00185">
    <property type="entry name" value="ARM"/>
    <property type="match status" value="4"/>
</dbReference>
<accession>A0ABQ9YHM0</accession>
<keyword evidence="5" id="KW-1185">Reference proteome</keyword>
<sequence length="540" mass="61690">MTLSSRPVRDFYRFSSTENDEIADSSQDIERQPISLRPLRRQHLSEPVQHTGTKTEWEPRFNELQKKYNDVSTYQLIQNLRATSFDVVRESLSVLRLRCGKDKNENEDRDVLIGQNGVDVLIQVIRTYPDTSLVNDALCVLTNISALDTSYTLTVAHSGFLDLFPSFLASPSPDIVNQALWTLSHIAADSANLREFILLNKSIVPALEPLISLDNPHLPYVLFVFCNITIQQHHNPIFDRAFTLILNISSAFTSSSVQARFAVRSSMRARPFKDALRVVQQLSSNNPSRITEICHSELLIAISNLFNQSSQKPMDFCDSASFLRSLLQSNAEFDTIALSLHNSQAISRLVHLLKLYIIQATTSAVQELFFHAISCFVTLATRIPPFCQFLFTSEFADILPQIIQMYSPKVVQPIISLFTHYVLHDTDVTIDFVQLTLTLNIPQLLYLCIKKFIMSDEARLILQLLLRYYNFAITLSLHQESTGIVRERSLEDVFYQQIRDSDIESFLLANEACLKSRAPDEYVDLIAFLNAQKQRRDHRF</sequence>
<dbReference type="InterPro" id="IPR000225">
    <property type="entry name" value="Armadillo"/>
</dbReference>
<dbReference type="Pfam" id="PF00514">
    <property type="entry name" value="Arm"/>
    <property type="match status" value="2"/>
</dbReference>
<reference evidence="4 5" key="1">
    <citation type="journal article" date="2022" name="bioRxiv">
        <title>Genomics of Preaxostyla Flagellates Illuminates Evolutionary Transitions and the Path Towards Mitochondrial Loss.</title>
        <authorList>
            <person name="Novak L.V.F."/>
            <person name="Treitli S.C."/>
            <person name="Pyrih J."/>
            <person name="Halakuc P."/>
            <person name="Pipaliya S.V."/>
            <person name="Vacek V."/>
            <person name="Brzon O."/>
            <person name="Soukal P."/>
            <person name="Eme L."/>
            <person name="Dacks J.B."/>
            <person name="Karnkowska A."/>
            <person name="Elias M."/>
            <person name="Hampl V."/>
        </authorList>
    </citation>
    <scope>NUCLEOTIDE SEQUENCE [LARGE SCALE GENOMIC DNA]</scope>
    <source>
        <strain evidence="4">NAU3</strain>
        <tissue evidence="4">Gut</tissue>
    </source>
</reference>
<evidence type="ECO:0000256" key="3">
    <source>
        <dbReference type="ARBA" id="ARBA00022927"/>
    </source>
</evidence>
<dbReference type="PANTHER" id="PTHR23316">
    <property type="entry name" value="IMPORTIN ALPHA"/>
    <property type="match status" value="1"/>
</dbReference>
<evidence type="ECO:0000313" key="5">
    <source>
        <dbReference type="Proteomes" id="UP001281761"/>
    </source>
</evidence>
<organism evidence="4 5">
    <name type="scientific">Blattamonas nauphoetae</name>
    <dbReference type="NCBI Taxonomy" id="2049346"/>
    <lineage>
        <taxon>Eukaryota</taxon>
        <taxon>Metamonada</taxon>
        <taxon>Preaxostyla</taxon>
        <taxon>Oxymonadida</taxon>
        <taxon>Blattamonas</taxon>
    </lineage>
</organism>
<evidence type="ECO:0000256" key="1">
    <source>
        <dbReference type="ARBA" id="ARBA00010394"/>
    </source>
</evidence>
<dbReference type="InterPro" id="IPR011989">
    <property type="entry name" value="ARM-like"/>
</dbReference>
<evidence type="ECO:0000256" key="2">
    <source>
        <dbReference type="ARBA" id="ARBA00022448"/>
    </source>
</evidence>
<gene>
    <name evidence="4" type="ORF">BLNAU_1784</name>
</gene>
<keyword evidence="2" id="KW-0813">Transport</keyword>
<dbReference type="Proteomes" id="UP001281761">
    <property type="component" value="Unassembled WGS sequence"/>
</dbReference>
<proteinExistence type="inferred from homology"/>
<comment type="similarity">
    <text evidence="1">Belongs to the importin alpha family.</text>
</comment>
<dbReference type="SUPFAM" id="SSF48371">
    <property type="entry name" value="ARM repeat"/>
    <property type="match status" value="1"/>
</dbReference>
<evidence type="ECO:0000313" key="4">
    <source>
        <dbReference type="EMBL" id="KAK2963251.1"/>
    </source>
</evidence>
<protein>
    <submittedName>
        <fullName evidence="4">Uncharacterized protein</fullName>
    </submittedName>
</protein>